<gene>
    <name evidence="1" type="ORF">S01H4_08970</name>
</gene>
<comment type="caution">
    <text evidence="1">The sequence shown here is derived from an EMBL/GenBank/DDBJ whole genome shotgun (WGS) entry which is preliminary data.</text>
</comment>
<accession>X0ZS92</accession>
<evidence type="ECO:0000313" key="1">
    <source>
        <dbReference type="EMBL" id="GAG72645.1"/>
    </source>
</evidence>
<dbReference type="AlphaFoldDB" id="X0ZS92"/>
<name>X0ZS92_9ZZZZ</name>
<feature type="non-terminal residue" evidence="1">
    <location>
        <position position="122"/>
    </location>
</feature>
<proteinExistence type="predicted"/>
<protein>
    <submittedName>
        <fullName evidence="1">Uncharacterized protein</fullName>
    </submittedName>
</protein>
<reference evidence="1" key="1">
    <citation type="journal article" date="2014" name="Front. Microbiol.">
        <title>High frequency of phylogenetically diverse reductive dehalogenase-homologous genes in deep subseafloor sedimentary metagenomes.</title>
        <authorList>
            <person name="Kawai M."/>
            <person name="Futagami T."/>
            <person name="Toyoda A."/>
            <person name="Takaki Y."/>
            <person name="Nishi S."/>
            <person name="Hori S."/>
            <person name="Arai W."/>
            <person name="Tsubouchi T."/>
            <person name="Morono Y."/>
            <person name="Uchiyama I."/>
            <person name="Ito T."/>
            <person name="Fujiyama A."/>
            <person name="Inagaki F."/>
            <person name="Takami H."/>
        </authorList>
    </citation>
    <scope>NUCLEOTIDE SEQUENCE</scope>
    <source>
        <strain evidence="1">Expedition CK06-06</strain>
    </source>
</reference>
<dbReference type="EMBL" id="BART01003167">
    <property type="protein sequence ID" value="GAG72645.1"/>
    <property type="molecule type" value="Genomic_DNA"/>
</dbReference>
<sequence>MYYKSDWEQAKNRILAFWNNEIIDRCCIAVFAPRKTSKFPSFPELQHGPWLGGLEKFSDSDQNSIIKWWTDPEENYKRMRFWFENTYFGGEAIPVTYVNWGAMAMTSFYGSEPIFKKNTVWY</sequence>
<organism evidence="1">
    <name type="scientific">marine sediment metagenome</name>
    <dbReference type="NCBI Taxonomy" id="412755"/>
    <lineage>
        <taxon>unclassified sequences</taxon>
        <taxon>metagenomes</taxon>
        <taxon>ecological metagenomes</taxon>
    </lineage>
</organism>